<keyword evidence="3 6" id="KW-0812">Transmembrane</keyword>
<sequence>MNDRPAPSTRGAVLRDRNFLWMMVGGAISLLGDQFTLIALPWLVLRMTGDTMVLGTVLALIAVPRAVFILVGGAMVDRYSPKTVLMLTKHANTLLLGVLAVGVFTGGLSLPVIYLLSLGIGVASAFSIPSGTSMLPHVVRPEHLAAANGVMLGMRQVSMFLGPLVAGVLIAVFGDGAGGDMANAKGIAIALAFDAFSFALSAWTLSKVVTIATAPRPDGPQLGVWNSIAQGLRHVRGDAELFTCYLYWAAVAVLVMGPLHIALPVLASSRPELGASALGLMLGAHGAGTLAGMILSGMRPDLRLGTLGTTMLAIDVVIGLITIPFGYVEAAWQGALIMGSIGLLAGFMQVGVFTWLQKRVPPALLGRAMSLFMFIFMGLVPIAAAATGWLLRAITLPQLFAGCGVLLVLVAVAAMLVSPLPRMRDARGPTAA</sequence>
<dbReference type="RefSeq" id="WP_145893672.1">
    <property type="nucleotide sequence ID" value="NZ_VOBQ01000011.1"/>
</dbReference>
<feature type="transmembrane region" description="Helical" evidence="6">
    <location>
        <begin position="307"/>
        <end position="328"/>
    </location>
</feature>
<feature type="transmembrane region" description="Helical" evidence="6">
    <location>
        <begin position="186"/>
        <end position="206"/>
    </location>
</feature>
<accession>A0A562ZQ20</accession>
<dbReference type="SUPFAM" id="SSF103473">
    <property type="entry name" value="MFS general substrate transporter"/>
    <property type="match status" value="1"/>
</dbReference>
<evidence type="ECO:0000256" key="4">
    <source>
        <dbReference type="ARBA" id="ARBA00022989"/>
    </source>
</evidence>
<feature type="transmembrane region" description="Helical" evidence="6">
    <location>
        <begin position="20"/>
        <end position="45"/>
    </location>
</feature>
<evidence type="ECO:0000313" key="7">
    <source>
        <dbReference type="EMBL" id="TWO70680.1"/>
    </source>
</evidence>
<dbReference type="InterPro" id="IPR011701">
    <property type="entry name" value="MFS"/>
</dbReference>
<keyword evidence="8" id="KW-1185">Reference proteome</keyword>
<name>A0A562ZQ20_9BURK</name>
<dbReference type="Gene3D" id="1.20.1250.20">
    <property type="entry name" value="MFS general substrate transporter like domains"/>
    <property type="match status" value="1"/>
</dbReference>
<dbReference type="GO" id="GO:0022857">
    <property type="term" value="F:transmembrane transporter activity"/>
    <property type="evidence" value="ECO:0007669"/>
    <property type="project" value="InterPro"/>
</dbReference>
<dbReference type="PANTHER" id="PTHR23513:SF6">
    <property type="entry name" value="MAJOR FACILITATOR SUPERFAMILY ASSOCIATED DOMAIN-CONTAINING PROTEIN"/>
    <property type="match status" value="1"/>
</dbReference>
<dbReference type="CDD" id="cd06173">
    <property type="entry name" value="MFS_MefA_like"/>
    <property type="match status" value="1"/>
</dbReference>
<keyword evidence="5 6" id="KW-0472">Membrane</keyword>
<dbReference type="OrthoDB" id="69054at2"/>
<dbReference type="Pfam" id="PF07690">
    <property type="entry name" value="MFS_1"/>
    <property type="match status" value="1"/>
</dbReference>
<feature type="transmembrane region" description="Helical" evidence="6">
    <location>
        <begin position="334"/>
        <end position="356"/>
    </location>
</feature>
<feature type="transmembrane region" description="Helical" evidence="6">
    <location>
        <begin position="273"/>
        <end position="295"/>
    </location>
</feature>
<organism evidence="7 8">
    <name type="scientific">Caenimonas sedimenti</name>
    <dbReference type="NCBI Taxonomy" id="2596921"/>
    <lineage>
        <taxon>Bacteria</taxon>
        <taxon>Pseudomonadati</taxon>
        <taxon>Pseudomonadota</taxon>
        <taxon>Betaproteobacteria</taxon>
        <taxon>Burkholderiales</taxon>
        <taxon>Comamonadaceae</taxon>
        <taxon>Caenimonas</taxon>
    </lineage>
</organism>
<evidence type="ECO:0000256" key="5">
    <source>
        <dbReference type="ARBA" id="ARBA00023136"/>
    </source>
</evidence>
<feature type="transmembrane region" description="Helical" evidence="6">
    <location>
        <begin position="52"/>
        <end position="74"/>
    </location>
</feature>
<dbReference type="EMBL" id="VOBQ01000011">
    <property type="protein sequence ID" value="TWO70680.1"/>
    <property type="molecule type" value="Genomic_DNA"/>
</dbReference>
<reference evidence="7 8" key="1">
    <citation type="submission" date="2019-07" db="EMBL/GenBank/DDBJ databases">
        <title>Caenimonas sedimenti sp. nov., isolated from activated sludge.</title>
        <authorList>
            <person name="Xu J."/>
        </authorList>
    </citation>
    <scope>NUCLEOTIDE SEQUENCE [LARGE SCALE GENOMIC DNA]</scope>
    <source>
        <strain evidence="7 8">HX-9-20</strain>
    </source>
</reference>
<keyword evidence="2" id="KW-1003">Cell membrane</keyword>
<evidence type="ECO:0000256" key="1">
    <source>
        <dbReference type="ARBA" id="ARBA00004651"/>
    </source>
</evidence>
<feature type="transmembrane region" description="Helical" evidence="6">
    <location>
        <begin position="368"/>
        <end position="391"/>
    </location>
</feature>
<dbReference type="InterPro" id="IPR036259">
    <property type="entry name" value="MFS_trans_sf"/>
</dbReference>
<dbReference type="PANTHER" id="PTHR23513">
    <property type="entry name" value="INTEGRAL MEMBRANE EFFLUX PROTEIN-RELATED"/>
    <property type="match status" value="1"/>
</dbReference>
<feature type="transmembrane region" description="Helical" evidence="6">
    <location>
        <begin position="94"/>
        <end position="116"/>
    </location>
</feature>
<evidence type="ECO:0000256" key="6">
    <source>
        <dbReference type="SAM" id="Phobius"/>
    </source>
</evidence>
<proteinExistence type="predicted"/>
<evidence type="ECO:0000256" key="2">
    <source>
        <dbReference type="ARBA" id="ARBA00022475"/>
    </source>
</evidence>
<comment type="caution">
    <text evidence="7">The sequence shown here is derived from an EMBL/GenBank/DDBJ whole genome shotgun (WGS) entry which is preliminary data.</text>
</comment>
<keyword evidence="4 6" id="KW-1133">Transmembrane helix</keyword>
<feature type="transmembrane region" description="Helical" evidence="6">
    <location>
        <begin position="245"/>
        <end position="267"/>
    </location>
</feature>
<evidence type="ECO:0000313" key="8">
    <source>
        <dbReference type="Proteomes" id="UP000318199"/>
    </source>
</evidence>
<dbReference type="AlphaFoldDB" id="A0A562ZQ20"/>
<evidence type="ECO:0000256" key="3">
    <source>
        <dbReference type="ARBA" id="ARBA00022692"/>
    </source>
</evidence>
<protein>
    <submittedName>
        <fullName evidence="7">MFS transporter</fullName>
    </submittedName>
</protein>
<gene>
    <name evidence="7" type="ORF">FN976_14080</name>
</gene>
<feature type="transmembrane region" description="Helical" evidence="6">
    <location>
        <begin position="397"/>
        <end position="417"/>
    </location>
</feature>
<dbReference type="GO" id="GO:0005886">
    <property type="term" value="C:plasma membrane"/>
    <property type="evidence" value="ECO:0007669"/>
    <property type="project" value="UniProtKB-SubCell"/>
</dbReference>
<feature type="transmembrane region" description="Helical" evidence="6">
    <location>
        <begin position="157"/>
        <end position="174"/>
    </location>
</feature>
<dbReference type="Proteomes" id="UP000318199">
    <property type="component" value="Unassembled WGS sequence"/>
</dbReference>
<comment type="subcellular location">
    <subcellularLocation>
        <location evidence="1">Cell membrane</location>
        <topology evidence="1">Multi-pass membrane protein</topology>
    </subcellularLocation>
</comment>